<evidence type="ECO:0008006" key="5">
    <source>
        <dbReference type="Google" id="ProtNLM"/>
    </source>
</evidence>
<organism evidence="3 4">
    <name type="scientific">Malus domestica</name>
    <name type="common">Apple</name>
    <name type="synonym">Pyrus malus</name>
    <dbReference type="NCBI Taxonomy" id="3750"/>
    <lineage>
        <taxon>Eukaryota</taxon>
        <taxon>Viridiplantae</taxon>
        <taxon>Streptophyta</taxon>
        <taxon>Embryophyta</taxon>
        <taxon>Tracheophyta</taxon>
        <taxon>Spermatophyta</taxon>
        <taxon>Magnoliopsida</taxon>
        <taxon>eudicotyledons</taxon>
        <taxon>Gunneridae</taxon>
        <taxon>Pentapetalae</taxon>
        <taxon>rosids</taxon>
        <taxon>fabids</taxon>
        <taxon>Rosales</taxon>
        <taxon>Rosaceae</taxon>
        <taxon>Amygdaloideae</taxon>
        <taxon>Maleae</taxon>
        <taxon>Malus</taxon>
    </lineage>
</organism>
<keyword evidence="1" id="KW-1133">Transmembrane helix</keyword>
<comment type="caution">
    <text evidence="3">The sequence shown here is derived from an EMBL/GenBank/DDBJ whole genome shotgun (WGS) entry which is preliminary data.</text>
</comment>
<name>A0A498HTY5_MALDO</name>
<dbReference type="EMBL" id="RDQH01000341">
    <property type="protein sequence ID" value="RXH73734.1"/>
    <property type="molecule type" value="Genomic_DNA"/>
</dbReference>
<sequence>MKGFRSRHCQGCLQLQIPFLLILSISLLFGSVSADDPSTPTPKNGDKPSSGSVALKAVIVLLGVASVVGFCVFLFRIWQKKKREEQHARLLKLFQDDDELEVELGIRD</sequence>
<accession>A0A498HTY5</accession>
<evidence type="ECO:0000313" key="4">
    <source>
        <dbReference type="Proteomes" id="UP000290289"/>
    </source>
</evidence>
<evidence type="ECO:0000313" key="3">
    <source>
        <dbReference type="EMBL" id="RXH73734.1"/>
    </source>
</evidence>
<keyword evidence="1" id="KW-0472">Membrane</keyword>
<dbReference type="PANTHER" id="PTHR33780">
    <property type="entry name" value="EXPRESSED PROTEIN"/>
    <property type="match status" value="1"/>
</dbReference>
<feature type="chain" id="PRO_5019856125" description="Transmembrane protein" evidence="2">
    <location>
        <begin position="35"/>
        <end position="108"/>
    </location>
</feature>
<feature type="signal peptide" evidence="2">
    <location>
        <begin position="1"/>
        <end position="34"/>
    </location>
</feature>
<feature type="transmembrane region" description="Helical" evidence="1">
    <location>
        <begin position="58"/>
        <end position="78"/>
    </location>
</feature>
<dbReference type="AlphaFoldDB" id="A0A498HTY5"/>
<dbReference type="Proteomes" id="UP000290289">
    <property type="component" value="Chromosome 15"/>
</dbReference>
<keyword evidence="1" id="KW-0812">Transmembrane</keyword>
<evidence type="ECO:0000256" key="2">
    <source>
        <dbReference type="SAM" id="SignalP"/>
    </source>
</evidence>
<proteinExistence type="predicted"/>
<dbReference type="PANTHER" id="PTHR33780:SF2">
    <property type="entry name" value="PROTEIN, PUTATIVE-RELATED"/>
    <property type="match status" value="1"/>
</dbReference>
<reference evidence="3 4" key="1">
    <citation type="submission" date="2018-10" db="EMBL/GenBank/DDBJ databases">
        <title>A high-quality apple genome assembly.</title>
        <authorList>
            <person name="Hu J."/>
        </authorList>
    </citation>
    <scope>NUCLEOTIDE SEQUENCE [LARGE SCALE GENOMIC DNA]</scope>
    <source>
        <strain evidence="4">cv. HFTH1</strain>
        <tissue evidence="3">Young leaf</tissue>
    </source>
</reference>
<keyword evidence="4" id="KW-1185">Reference proteome</keyword>
<keyword evidence="2" id="KW-0732">Signal</keyword>
<evidence type="ECO:0000256" key="1">
    <source>
        <dbReference type="SAM" id="Phobius"/>
    </source>
</evidence>
<protein>
    <recommendedName>
        <fullName evidence="5">Transmembrane protein</fullName>
    </recommendedName>
</protein>
<gene>
    <name evidence="3" type="ORF">DVH24_016556</name>
</gene>